<feature type="site" description="Important for catalytic activity, responsible for pKa modulation of the active site Glu and correct orientation of both the proton donor and substrate" evidence="6">
    <location>
        <position position="149"/>
    </location>
</feature>
<accession>A0A934RRX2</accession>
<dbReference type="PANTHER" id="PTHR43772:SF2">
    <property type="entry name" value="PUTATIVE (AFU_ORTHOLOGUE AFUA_2G04480)-RELATED"/>
    <property type="match status" value="1"/>
</dbReference>
<keyword evidence="3 7" id="KW-0378">Hydrolase</keyword>
<dbReference type="GO" id="GO:0004553">
    <property type="term" value="F:hydrolase activity, hydrolyzing O-glycosyl compounds"/>
    <property type="evidence" value="ECO:0007669"/>
    <property type="project" value="InterPro"/>
</dbReference>
<evidence type="ECO:0000256" key="1">
    <source>
        <dbReference type="ARBA" id="ARBA00009865"/>
    </source>
</evidence>
<organism evidence="8 9">
    <name type="scientific">Pelagicoccus mobilis</name>
    <dbReference type="NCBI Taxonomy" id="415221"/>
    <lineage>
        <taxon>Bacteria</taxon>
        <taxon>Pseudomonadati</taxon>
        <taxon>Verrucomicrobiota</taxon>
        <taxon>Opitutia</taxon>
        <taxon>Puniceicoccales</taxon>
        <taxon>Pelagicoccaceae</taxon>
        <taxon>Pelagicoccus</taxon>
    </lineage>
</organism>
<dbReference type="SUPFAM" id="SSF75005">
    <property type="entry name" value="Arabinanase/levansucrase/invertase"/>
    <property type="match status" value="1"/>
</dbReference>
<dbReference type="InterPro" id="IPR006710">
    <property type="entry name" value="Glyco_hydro_43"/>
</dbReference>
<dbReference type="GO" id="GO:0045493">
    <property type="term" value="P:xylan catabolic process"/>
    <property type="evidence" value="ECO:0007669"/>
    <property type="project" value="UniProtKB-KW"/>
</dbReference>
<evidence type="ECO:0000256" key="5">
    <source>
        <dbReference type="ARBA" id="ARBA00023295"/>
    </source>
</evidence>
<name>A0A934RRX2_9BACT</name>
<comment type="caution">
    <text evidence="8">The sequence shown here is derived from an EMBL/GenBank/DDBJ whole genome shotgun (WGS) entry which is preliminary data.</text>
</comment>
<keyword evidence="9" id="KW-1185">Reference proteome</keyword>
<comment type="similarity">
    <text evidence="1 7">Belongs to the glycosyl hydrolase 43 family.</text>
</comment>
<evidence type="ECO:0000256" key="3">
    <source>
        <dbReference type="ARBA" id="ARBA00022801"/>
    </source>
</evidence>
<sequence length="443" mass="49399">MSQTKRYAPPLPTKPISLEALQAQGVTDPQIRIFEDKAWLYASHDSDPDAQSFIMPDWQLWSSEDLVNWSFETTLSPEQTYLGKPFHGCWAGDAICKNGTYYWCLSIVDETVGTHEIALVSAPTPTGPWNDETGTAWINSDAADTHVYDPGFLQLDNGETYIVFGVWDYYIARLKDDMSGLAEKPRKVQILNPSGPYGDGKTDDKPFLHKHGDLYYLSWGCFYATSKSPYGPYQYKGCIIDPDCMEENFKQKTWPQGPQQGRHGSFFDWKGQSYFIYCDMSFSGNRYYRGSWISYLHYRENGEIAPIEINSDAVGRHSCEKPFSAANYSTGSGIRKVEDEHGNFGITPSKQNATLCYPNITGLTSNSAGVVISLSTGDSDSSITVSNGELSQTLSASRQSTQTEYKLVFPEFDPKLGVTLSFDDGPNPELVVHSLAITKTPSK</sequence>
<keyword evidence="5 7" id="KW-0326">Glycosidase</keyword>
<proteinExistence type="inferred from homology"/>
<evidence type="ECO:0000313" key="8">
    <source>
        <dbReference type="EMBL" id="MBK1876460.1"/>
    </source>
</evidence>
<evidence type="ECO:0000256" key="7">
    <source>
        <dbReference type="RuleBase" id="RU361187"/>
    </source>
</evidence>
<keyword evidence="2" id="KW-0624">Polysaccharide degradation</keyword>
<protein>
    <submittedName>
        <fullName evidence="8">Family 43 glycosylhydrolase</fullName>
    </submittedName>
</protein>
<evidence type="ECO:0000256" key="4">
    <source>
        <dbReference type="ARBA" id="ARBA00023277"/>
    </source>
</evidence>
<dbReference type="Gene3D" id="2.115.10.20">
    <property type="entry name" value="Glycosyl hydrolase domain, family 43"/>
    <property type="match status" value="1"/>
</dbReference>
<keyword evidence="4" id="KW-0119">Carbohydrate metabolism</keyword>
<dbReference type="PANTHER" id="PTHR43772">
    <property type="entry name" value="ENDO-1,4-BETA-XYLANASE"/>
    <property type="match status" value="1"/>
</dbReference>
<dbReference type="InterPro" id="IPR023296">
    <property type="entry name" value="Glyco_hydro_beta-prop_sf"/>
</dbReference>
<dbReference type="Proteomes" id="UP000617628">
    <property type="component" value="Unassembled WGS sequence"/>
</dbReference>
<evidence type="ECO:0000256" key="2">
    <source>
        <dbReference type="ARBA" id="ARBA00022651"/>
    </source>
</evidence>
<dbReference type="RefSeq" id="WP_200354677.1">
    <property type="nucleotide sequence ID" value="NZ_JAENIL010000009.1"/>
</dbReference>
<keyword evidence="2" id="KW-0858">Xylan degradation</keyword>
<dbReference type="InterPro" id="IPR052176">
    <property type="entry name" value="Glycosyl_Hydrlase_43_Enz"/>
</dbReference>
<gene>
    <name evidence="8" type="ORF">JIN87_06235</name>
</gene>
<dbReference type="Pfam" id="PF04616">
    <property type="entry name" value="Glyco_hydro_43"/>
    <property type="match status" value="1"/>
</dbReference>
<reference evidence="8" key="1">
    <citation type="submission" date="2021-01" db="EMBL/GenBank/DDBJ databases">
        <title>Modified the classification status of verrucomicrobia.</title>
        <authorList>
            <person name="Feng X."/>
        </authorList>
    </citation>
    <scope>NUCLEOTIDE SEQUENCE</scope>
    <source>
        <strain evidence="8">KCTC 13126</strain>
    </source>
</reference>
<dbReference type="AlphaFoldDB" id="A0A934RRX2"/>
<evidence type="ECO:0000313" key="9">
    <source>
        <dbReference type="Proteomes" id="UP000617628"/>
    </source>
</evidence>
<dbReference type="EMBL" id="JAENIL010000009">
    <property type="protein sequence ID" value="MBK1876460.1"/>
    <property type="molecule type" value="Genomic_DNA"/>
</dbReference>
<evidence type="ECO:0000256" key="6">
    <source>
        <dbReference type="PIRSR" id="PIRSR606710-2"/>
    </source>
</evidence>
<dbReference type="CDD" id="cd08990">
    <property type="entry name" value="GH43_AXH_like"/>
    <property type="match status" value="1"/>
</dbReference>